<evidence type="ECO:0000313" key="4">
    <source>
        <dbReference type="Proteomes" id="UP000091857"/>
    </source>
</evidence>
<dbReference type="FunFam" id="3.30.200.20:FF:000268">
    <property type="entry name" value="probable receptor-like serine/threonine-protein kinase At5g57670"/>
    <property type="match status" value="1"/>
</dbReference>
<comment type="caution">
    <text evidence="3">The sequence shown here is derived from an EMBL/GenBank/DDBJ whole genome shotgun (WGS) entry which is preliminary data.</text>
</comment>
<evidence type="ECO:0000313" key="3">
    <source>
        <dbReference type="EMBL" id="OAY50549.1"/>
    </source>
</evidence>
<dbReference type="SMART" id="SM00220">
    <property type="entry name" value="S_TKc"/>
    <property type="match status" value="1"/>
</dbReference>
<dbReference type="Gramene" id="Manes.05G145100.3.v8.1">
    <property type="protein sequence ID" value="Manes.05G145100.3.v8.1.CDS"/>
    <property type="gene ID" value="Manes.05G145100.v8.1"/>
</dbReference>
<keyword evidence="4" id="KW-1185">Reference proteome</keyword>
<dbReference type="GO" id="GO:0016301">
    <property type="term" value="F:kinase activity"/>
    <property type="evidence" value="ECO:0000318"/>
    <property type="project" value="GO_Central"/>
</dbReference>
<dbReference type="STRING" id="3983.A0A2C9VWA1"/>
<feature type="compositionally biased region" description="Polar residues" evidence="1">
    <location>
        <begin position="260"/>
        <end position="271"/>
    </location>
</feature>
<dbReference type="FunFam" id="1.10.510.10:FF:000284">
    <property type="entry name" value="Putative receptor-like serine/threonine-protein kinase"/>
    <property type="match status" value="1"/>
</dbReference>
<dbReference type="PANTHER" id="PTHR47987">
    <property type="entry name" value="OS08G0249100 PROTEIN"/>
    <property type="match status" value="1"/>
</dbReference>
<dbReference type="OrthoDB" id="654677at2759"/>
<dbReference type="SUPFAM" id="SSF56112">
    <property type="entry name" value="Protein kinase-like (PK-like)"/>
    <property type="match status" value="1"/>
</dbReference>
<reference evidence="4" key="1">
    <citation type="journal article" date="2016" name="Nat. Biotechnol.">
        <title>Sequencing wild and cultivated cassava and related species reveals extensive interspecific hybridization and genetic diversity.</title>
        <authorList>
            <person name="Bredeson J.V."/>
            <person name="Lyons J.B."/>
            <person name="Prochnik S.E."/>
            <person name="Wu G.A."/>
            <person name="Ha C.M."/>
            <person name="Edsinger-Gonzales E."/>
            <person name="Grimwood J."/>
            <person name="Schmutz J."/>
            <person name="Rabbi I.Y."/>
            <person name="Egesi C."/>
            <person name="Nauluvula P."/>
            <person name="Lebot V."/>
            <person name="Ndunguru J."/>
            <person name="Mkamilo G."/>
            <person name="Bart R.S."/>
            <person name="Setter T.L."/>
            <person name="Gleadow R.M."/>
            <person name="Kulakow P."/>
            <person name="Ferguson M.E."/>
            <person name="Rounsley S."/>
            <person name="Rokhsar D.S."/>
        </authorList>
    </citation>
    <scope>NUCLEOTIDE SEQUENCE [LARGE SCALE GENOMIC DNA]</scope>
    <source>
        <strain evidence="4">cv. AM560-2</strain>
    </source>
</reference>
<dbReference type="PROSITE" id="PS50011">
    <property type="entry name" value="PROTEIN_KINASE_DOM"/>
    <property type="match status" value="1"/>
</dbReference>
<protein>
    <recommendedName>
        <fullName evidence="2">Protein kinase domain-containing protein</fullName>
    </recommendedName>
</protein>
<name>A0A2C9VWA1_MANES</name>
<dbReference type="Proteomes" id="UP000091857">
    <property type="component" value="Chromosome 5"/>
</dbReference>
<dbReference type="GO" id="GO:0004672">
    <property type="term" value="F:protein kinase activity"/>
    <property type="evidence" value="ECO:0007669"/>
    <property type="project" value="InterPro"/>
</dbReference>
<proteinExistence type="predicted"/>
<dbReference type="InterPro" id="IPR046958">
    <property type="entry name" value="RBK1/2/STUNTED"/>
</dbReference>
<dbReference type="InterPro" id="IPR000719">
    <property type="entry name" value="Prot_kinase_dom"/>
</dbReference>
<evidence type="ECO:0000259" key="2">
    <source>
        <dbReference type="PROSITE" id="PS50011"/>
    </source>
</evidence>
<dbReference type="InterPro" id="IPR008271">
    <property type="entry name" value="Ser/Thr_kinase_AS"/>
</dbReference>
<gene>
    <name evidence="3" type="ORF">MANES_05G145100v8</name>
</gene>
<feature type="region of interest" description="Disordered" evidence="1">
    <location>
        <begin position="234"/>
        <end position="277"/>
    </location>
</feature>
<feature type="domain" description="Protein kinase" evidence="2">
    <location>
        <begin position="377"/>
        <end position="657"/>
    </location>
</feature>
<accession>A0A2C9VWA1</accession>
<feature type="region of interest" description="Disordered" evidence="1">
    <location>
        <begin position="676"/>
        <end position="718"/>
    </location>
</feature>
<sequence length="718" mass="80478">MMIRKGSPSKKRRTKKQAFHGILKGTHSSEFLDSDLVLQVSKVYMKGGSISKSGSVQKILRRVTKHRAAMAVVVETNLENSPRKRLSVGRYDAGQLPEMIILQSVHDGRMIFTGSLLRQIEGLELNSGPDFDLENHSSSREARASAFSEIKSCAIQSSEEFSRNGIASLKDGNVCQKKVTLKSISVIRKELPESNLGWPLLPRTTTLSKEALRKSKARSLSLIERVMNLPTRSFDMTMEKQADSDSAEENISLDAKTEDSNISENKSVDGSSNREDEGRGLLQEISSSSVSALTEESTQFKFGWPLLRIKTSATVDALEESTQASPKSQINMPFKEAEALAGIRELPLMKLELFLRLKSSGCKQFSYEELARATHKFSSGNLIGEGGCSNVYKGSLHRDKLVAVKVLKQYKEAWNDFSLEVEIVSSLKHKHITHLLGVCIEDNHLILVYDFLSKGSLEERLKGHNEKSMTPWKVRFKVAIAVAEALNYLHNGCSPSVIHRDVKSSNILLSDDFQPQLSDFGLATWGPKDTAYMSSSDIVGTFGYIAPEYFMHGRVSDKVDVYSFGIVLLELLTGKKPIISKSVEGQESLVMWAMPLLESGKLEALVDPMLFGEFDTVQMQRMVLAATFCIKQSPRLRPKASQILNLLREEKEVREWIKDYVDDLLQSSYEEIDEFSPEFDQKLPRSDSSFLGLDEDDDSSIRSAEQRQLKDYLKEQQD</sequence>
<dbReference type="InterPro" id="IPR011009">
    <property type="entry name" value="Kinase-like_dom_sf"/>
</dbReference>
<dbReference type="Gramene" id="Manes.05G145100.1.v8.1">
    <property type="protein sequence ID" value="Manes.05G145100.1.v8.1.CDS"/>
    <property type="gene ID" value="Manes.05G145100.v8.1"/>
</dbReference>
<dbReference type="PROSITE" id="PS00108">
    <property type="entry name" value="PROTEIN_KINASE_ST"/>
    <property type="match status" value="1"/>
</dbReference>
<dbReference type="EMBL" id="CM004391">
    <property type="protein sequence ID" value="OAY50549.1"/>
    <property type="molecule type" value="Genomic_DNA"/>
</dbReference>
<feature type="compositionally biased region" description="Basic and acidic residues" evidence="1">
    <location>
        <begin position="704"/>
        <end position="718"/>
    </location>
</feature>
<organism evidence="3 4">
    <name type="scientific">Manihot esculenta</name>
    <name type="common">Cassava</name>
    <name type="synonym">Jatropha manihot</name>
    <dbReference type="NCBI Taxonomy" id="3983"/>
    <lineage>
        <taxon>Eukaryota</taxon>
        <taxon>Viridiplantae</taxon>
        <taxon>Streptophyta</taxon>
        <taxon>Embryophyta</taxon>
        <taxon>Tracheophyta</taxon>
        <taxon>Spermatophyta</taxon>
        <taxon>Magnoliopsida</taxon>
        <taxon>eudicotyledons</taxon>
        <taxon>Gunneridae</taxon>
        <taxon>Pentapetalae</taxon>
        <taxon>rosids</taxon>
        <taxon>fabids</taxon>
        <taxon>Malpighiales</taxon>
        <taxon>Euphorbiaceae</taxon>
        <taxon>Crotonoideae</taxon>
        <taxon>Manihoteae</taxon>
        <taxon>Manihot</taxon>
    </lineage>
</organism>
<dbReference type="Gene3D" id="1.10.510.10">
    <property type="entry name" value="Transferase(Phosphotransferase) domain 1"/>
    <property type="match status" value="1"/>
</dbReference>
<dbReference type="GO" id="GO:0005524">
    <property type="term" value="F:ATP binding"/>
    <property type="evidence" value="ECO:0007669"/>
    <property type="project" value="InterPro"/>
</dbReference>
<dbReference type="Pfam" id="PF00069">
    <property type="entry name" value="Pkinase"/>
    <property type="match status" value="1"/>
</dbReference>
<dbReference type="Gene3D" id="3.30.200.20">
    <property type="entry name" value="Phosphorylase Kinase, domain 1"/>
    <property type="match status" value="1"/>
</dbReference>
<evidence type="ECO:0000256" key="1">
    <source>
        <dbReference type="SAM" id="MobiDB-lite"/>
    </source>
</evidence>
<dbReference type="PANTHER" id="PTHR47987:SF11">
    <property type="entry name" value="RECEPTOR-LIKE CYTOSOLIC SERINE_THREONINE-PROTEIN KINASE RBK1 ISOFORM X1"/>
    <property type="match status" value="1"/>
</dbReference>
<dbReference type="AlphaFoldDB" id="A0A2C9VWA1"/>